<keyword evidence="1" id="KW-0812">Transmembrane</keyword>
<sequence>MKLIRYLSAVIILYSILIFGGCYKAKRHEIKLPETVYITSLLSKGKDNFILSNVKWDNYSQNHYVLNIDLKNIPIKLKENNLSSVYLMKKLEDNTFSRYKLDDNLFDFEFREDQLVVYCNIVKETKMEGDILSFEVNP</sequence>
<dbReference type="AlphaFoldDB" id="A0A9X2JEP4"/>
<reference evidence="2" key="1">
    <citation type="submission" date="2022-06" db="EMBL/GenBank/DDBJ databases">
        <title>Solitalea sp. MAHUQ-68 isolated from rhizospheric soil.</title>
        <authorList>
            <person name="Huq M.A."/>
        </authorList>
    </citation>
    <scope>NUCLEOTIDE SEQUENCE</scope>
    <source>
        <strain evidence="2">MAHUQ-68</strain>
    </source>
</reference>
<keyword evidence="1" id="KW-0472">Membrane</keyword>
<protein>
    <recommendedName>
        <fullName evidence="4">Lipoprotein</fullName>
    </recommendedName>
</protein>
<evidence type="ECO:0008006" key="4">
    <source>
        <dbReference type="Google" id="ProtNLM"/>
    </source>
</evidence>
<evidence type="ECO:0000256" key="1">
    <source>
        <dbReference type="SAM" id="Phobius"/>
    </source>
</evidence>
<dbReference type="PROSITE" id="PS51257">
    <property type="entry name" value="PROKAR_LIPOPROTEIN"/>
    <property type="match status" value="1"/>
</dbReference>
<name>A0A9X2JEP4_9SPHI</name>
<accession>A0A9X2JEP4</accession>
<dbReference type="RefSeq" id="WP_252589123.1">
    <property type="nucleotide sequence ID" value="NZ_JAMWYS010000053.1"/>
</dbReference>
<keyword evidence="1" id="KW-1133">Transmembrane helix</keyword>
<dbReference type="Proteomes" id="UP001155182">
    <property type="component" value="Unassembled WGS sequence"/>
</dbReference>
<keyword evidence="3" id="KW-1185">Reference proteome</keyword>
<proteinExistence type="predicted"/>
<evidence type="ECO:0000313" key="3">
    <source>
        <dbReference type="Proteomes" id="UP001155182"/>
    </source>
</evidence>
<comment type="caution">
    <text evidence="2">The sequence shown here is derived from an EMBL/GenBank/DDBJ whole genome shotgun (WGS) entry which is preliminary data.</text>
</comment>
<evidence type="ECO:0000313" key="2">
    <source>
        <dbReference type="EMBL" id="MCO4294145.1"/>
    </source>
</evidence>
<gene>
    <name evidence="2" type="ORF">NF867_14875</name>
</gene>
<feature type="transmembrane region" description="Helical" evidence="1">
    <location>
        <begin position="6"/>
        <end position="23"/>
    </location>
</feature>
<dbReference type="EMBL" id="JAMWYS010000053">
    <property type="protein sequence ID" value="MCO4294145.1"/>
    <property type="molecule type" value="Genomic_DNA"/>
</dbReference>
<organism evidence="2 3">
    <name type="scientific">Solitalea agri</name>
    <dbReference type="NCBI Taxonomy" id="2953739"/>
    <lineage>
        <taxon>Bacteria</taxon>
        <taxon>Pseudomonadati</taxon>
        <taxon>Bacteroidota</taxon>
        <taxon>Sphingobacteriia</taxon>
        <taxon>Sphingobacteriales</taxon>
        <taxon>Sphingobacteriaceae</taxon>
        <taxon>Solitalea</taxon>
    </lineage>
</organism>